<evidence type="ECO:0000313" key="13">
    <source>
        <dbReference type="EMBL" id="XDP45601.1"/>
    </source>
</evidence>
<keyword evidence="5" id="KW-0547">Nucleotide-binding</keyword>
<dbReference type="InterPro" id="IPR050482">
    <property type="entry name" value="Sensor_HK_TwoCompSys"/>
</dbReference>
<dbReference type="GO" id="GO:0005524">
    <property type="term" value="F:ATP binding"/>
    <property type="evidence" value="ECO:0007669"/>
    <property type="project" value="UniProtKB-KW"/>
</dbReference>
<dbReference type="Gene3D" id="1.20.5.1930">
    <property type="match status" value="1"/>
</dbReference>
<protein>
    <recommendedName>
        <fullName evidence="2">histidine kinase</fullName>
        <ecNumber evidence="2">2.7.13.3</ecNumber>
    </recommendedName>
</protein>
<keyword evidence="4" id="KW-0808">Transferase</keyword>
<feature type="domain" description="Signal transduction histidine kinase subgroup 3 dimerisation and phosphoacceptor" evidence="12">
    <location>
        <begin position="398"/>
        <end position="463"/>
    </location>
</feature>
<keyword evidence="7" id="KW-0067">ATP-binding</keyword>
<evidence type="ECO:0000256" key="9">
    <source>
        <dbReference type="SAM" id="Coils"/>
    </source>
</evidence>
<dbReference type="InterPro" id="IPR036890">
    <property type="entry name" value="HATPase_C_sf"/>
</dbReference>
<dbReference type="EMBL" id="CP163302">
    <property type="protein sequence ID" value="XDP45601.1"/>
    <property type="molecule type" value="Genomic_DNA"/>
</dbReference>
<evidence type="ECO:0000259" key="12">
    <source>
        <dbReference type="Pfam" id="PF07730"/>
    </source>
</evidence>
<dbReference type="InterPro" id="IPR011712">
    <property type="entry name" value="Sig_transdc_His_kin_sub3_dim/P"/>
</dbReference>
<evidence type="ECO:0000256" key="2">
    <source>
        <dbReference type="ARBA" id="ARBA00012438"/>
    </source>
</evidence>
<feature type="transmembrane region" description="Helical" evidence="10">
    <location>
        <begin position="169"/>
        <end position="190"/>
    </location>
</feature>
<keyword evidence="8" id="KW-0902">Two-component regulatory system</keyword>
<dbReference type="PANTHER" id="PTHR24421">
    <property type="entry name" value="NITRATE/NITRITE SENSOR PROTEIN NARX-RELATED"/>
    <property type="match status" value="1"/>
</dbReference>
<sequence>MAPALRPPLAHSLDVSLRTVLGLGLVLAGILAALVPWEGPAGWLLLLFPGIFLVYLGAGLLAWYRRPSNRMGPLILVAGVALFLGGGLWNTEVPALVAVGAVCSTLVLAATVHLLHAFPSGRLRGRASRATVLGAYVTALPLQAPHYLFDAQGQVPGLLVADSPEALALGVAVQQFTGAAVMVATAIILTRRLLRTERRHRFVLVPVSAYGIFAVIFTPFSSSVLGGLLHLPAMLRGGIQLAVLAGIPVAFALGVLRGGFARTGQLEELGTWLGVSGPKHALSVALSGTLGDPSLELSYWVPQRKSFVDEQGEPVAVVLGTERDTGEGRGTVEVEVDGRRVGAISYDAALIADPELVRTAGRVVAIAVDRERLTAELRSNRAALQRSRERLVNAVDRERRRIAQDLHDGLQMRLVLLALDAQRLGNATGTTEEMSHRATQLRREIDAAAADLRQLVHNVMPAALIEQGLAAAVEDLTDRMPIPTSLEMGPEIIPGTRALPPAVESTAYFVIAEALANTVKHAAAESAAVRVALDDGQLRLEVHDDGVGGARQNDGAGLRGLSDRVEVLAGRLDVTSEPGEGTHITVELPCA</sequence>
<feature type="transmembrane region" description="Helical" evidence="10">
    <location>
        <begin position="233"/>
        <end position="256"/>
    </location>
</feature>
<evidence type="ECO:0000256" key="10">
    <source>
        <dbReference type="SAM" id="Phobius"/>
    </source>
</evidence>
<feature type="transmembrane region" description="Helical" evidence="10">
    <location>
        <begin position="20"/>
        <end position="37"/>
    </location>
</feature>
<feature type="domain" description="Histidine kinase/HSP90-like ATPase" evidence="11">
    <location>
        <begin position="505"/>
        <end position="589"/>
    </location>
</feature>
<gene>
    <name evidence="13" type="ORF">AB5L97_00820</name>
</gene>
<keyword evidence="6 13" id="KW-0418">Kinase</keyword>
<dbReference type="RefSeq" id="WP_369046103.1">
    <property type="nucleotide sequence ID" value="NZ_CP163302.1"/>
</dbReference>
<dbReference type="InterPro" id="IPR003594">
    <property type="entry name" value="HATPase_dom"/>
</dbReference>
<name>A0AB39L3A0_9MICC</name>
<dbReference type="EC" id="2.7.13.3" evidence="2"/>
<feature type="transmembrane region" description="Helical" evidence="10">
    <location>
        <begin position="130"/>
        <end position="149"/>
    </location>
</feature>
<organism evidence="13">
    <name type="scientific">Sinomonas puerhi</name>
    <dbReference type="NCBI Taxonomy" id="3238584"/>
    <lineage>
        <taxon>Bacteria</taxon>
        <taxon>Bacillati</taxon>
        <taxon>Actinomycetota</taxon>
        <taxon>Actinomycetes</taxon>
        <taxon>Micrococcales</taxon>
        <taxon>Micrococcaceae</taxon>
        <taxon>Sinomonas</taxon>
    </lineage>
</organism>
<feature type="transmembrane region" description="Helical" evidence="10">
    <location>
        <begin position="43"/>
        <end position="64"/>
    </location>
</feature>
<dbReference type="CDD" id="cd16917">
    <property type="entry name" value="HATPase_UhpB-NarQ-NarX-like"/>
    <property type="match status" value="1"/>
</dbReference>
<comment type="catalytic activity">
    <reaction evidence="1">
        <text>ATP + protein L-histidine = ADP + protein N-phospho-L-histidine.</text>
        <dbReference type="EC" id="2.7.13.3"/>
    </reaction>
</comment>
<feature type="coiled-coil region" evidence="9">
    <location>
        <begin position="370"/>
        <end position="401"/>
    </location>
</feature>
<feature type="transmembrane region" description="Helical" evidence="10">
    <location>
        <begin position="95"/>
        <end position="118"/>
    </location>
</feature>
<proteinExistence type="predicted"/>
<dbReference type="AlphaFoldDB" id="A0AB39L3A0"/>
<dbReference type="Pfam" id="PF02518">
    <property type="entry name" value="HATPase_c"/>
    <property type="match status" value="1"/>
</dbReference>
<feature type="transmembrane region" description="Helical" evidence="10">
    <location>
        <begin position="202"/>
        <end position="221"/>
    </location>
</feature>
<evidence type="ECO:0000256" key="8">
    <source>
        <dbReference type="ARBA" id="ARBA00023012"/>
    </source>
</evidence>
<evidence type="ECO:0000256" key="5">
    <source>
        <dbReference type="ARBA" id="ARBA00022741"/>
    </source>
</evidence>
<keyword evidence="10" id="KW-0472">Membrane</keyword>
<keyword evidence="10" id="KW-1133">Transmembrane helix</keyword>
<evidence type="ECO:0000256" key="6">
    <source>
        <dbReference type="ARBA" id="ARBA00022777"/>
    </source>
</evidence>
<keyword evidence="3" id="KW-0597">Phosphoprotein</keyword>
<dbReference type="KEGG" id="spue:AB5L97_00820"/>
<dbReference type="GO" id="GO:0046983">
    <property type="term" value="F:protein dimerization activity"/>
    <property type="evidence" value="ECO:0007669"/>
    <property type="project" value="InterPro"/>
</dbReference>
<dbReference type="GO" id="GO:0000155">
    <property type="term" value="F:phosphorelay sensor kinase activity"/>
    <property type="evidence" value="ECO:0007669"/>
    <property type="project" value="InterPro"/>
</dbReference>
<reference evidence="13" key="1">
    <citation type="submission" date="2024-07" db="EMBL/GenBank/DDBJ databases">
        <authorList>
            <person name="fu j."/>
        </authorList>
    </citation>
    <scope>NUCLEOTIDE SEQUENCE</scope>
    <source>
        <strain evidence="13">P10A9</strain>
    </source>
</reference>
<evidence type="ECO:0000256" key="7">
    <source>
        <dbReference type="ARBA" id="ARBA00022840"/>
    </source>
</evidence>
<dbReference type="SUPFAM" id="SSF55874">
    <property type="entry name" value="ATPase domain of HSP90 chaperone/DNA topoisomerase II/histidine kinase"/>
    <property type="match status" value="1"/>
</dbReference>
<feature type="transmembrane region" description="Helical" evidence="10">
    <location>
        <begin position="71"/>
        <end position="89"/>
    </location>
</feature>
<keyword evidence="9" id="KW-0175">Coiled coil</keyword>
<evidence type="ECO:0000256" key="4">
    <source>
        <dbReference type="ARBA" id="ARBA00022679"/>
    </source>
</evidence>
<dbReference type="Gene3D" id="3.30.565.10">
    <property type="entry name" value="Histidine kinase-like ATPase, C-terminal domain"/>
    <property type="match status" value="1"/>
</dbReference>
<evidence type="ECO:0000259" key="11">
    <source>
        <dbReference type="Pfam" id="PF02518"/>
    </source>
</evidence>
<keyword evidence="10" id="KW-0812">Transmembrane</keyword>
<dbReference type="Pfam" id="PF07730">
    <property type="entry name" value="HisKA_3"/>
    <property type="match status" value="1"/>
</dbReference>
<dbReference type="GO" id="GO:0016020">
    <property type="term" value="C:membrane"/>
    <property type="evidence" value="ECO:0007669"/>
    <property type="project" value="InterPro"/>
</dbReference>
<evidence type="ECO:0000256" key="3">
    <source>
        <dbReference type="ARBA" id="ARBA00022553"/>
    </source>
</evidence>
<accession>A0AB39L3A0</accession>
<evidence type="ECO:0000256" key="1">
    <source>
        <dbReference type="ARBA" id="ARBA00000085"/>
    </source>
</evidence>
<dbReference type="PANTHER" id="PTHR24421:SF10">
    <property type="entry name" value="NITRATE_NITRITE SENSOR PROTEIN NARQ"/>
    <property type="match status" value="1"/>
</dbReference>